<dbReference type="InterPro" id="IPR029787">
    <property type="entry name" value="Nucleotide_cyclase"/>
</dbReference>
<protein>
    <submittedName>
        <fullName evidence="2">Diguanylate cyclase</fullName>
    </submittedName>
</protein>
<reference evidence="2 3" key="1">
    <citation type="submission" date="2020-02" db="EMBL/GenBank/DDBJ databases">
        <title>Geodermatophilus sabuli CPCC 205279 I12A-02694.</title>
        <authorList>
            <person name="Jiang Z."/>
        </authorList>
    </citation>
    <scope>NUCLEOTIDE SEQUENCE [LARGE SCALE GENOMIC DNA]</scope>
    <source>
        <strain evidence="2 3">I12A-02694</strain>
    </source>
</reference>
<dbReference type="PROSITE" id="PS50887">
    <property type="entry name" value="GGDEF"/>
    <property type="match status" value="1"/>
</dbReference>
<evidence type="ECO:0000313" key="3">
    <source>
        <dbReference type="Proteomes" id="UP000470246"/>
    </source>
</evidence>
<dbReference type="Gene3D" id="3.30.70.270">
    <property type="match status" value="1"/>
</dbReference>
<evidence type="ECO:0000313" key="2">
    <source>
        <dbReference type="EMBL" id="NEK59038.1"/>
    </source>
</evidence>
<dbReference type="SUPFAM" id="SSF55073">
    <property type="entry name" value="Nucleotide cyclase"/>
    <property type="match status" value="1"/>
</dbReference>
<gene>
    <name evidence="2" type="ORF">GCU56_14295</name>
</gene>
<dbReference type="RefSeq" id="WP_163482319.1">
    <property type="nucleotide sequence ID" value="NZ_JAAGWF010000015.1"/>
</dbReference>
<dbReference type="InterPro" id="IPR000160">
    <property type="entry name" value="GGDEF_dom"/>
</dbReference>
<dbReference type="EMBL" id="JAAGWF010000015">
    <property type="protein sequence ID" value="NEK59038.1"/>
    <property type="molecule type" value="Genomic_DNA"/>
</dbReference>
<dbReference type="InterPro" id="IPR043128">
    <property type="entry name" value="Rev_trsase/Diguanyl_cyclase"/>
</dbReference>
<name>A0A7K3W329_9ACTN</name>
<dbReference type="Proteomes" id="UP000470246">
    <property type="component" value="Unassembled WGS sequence"/>
</dbReference>
<sequence length="166" mass="17026">MAVDPLLSRPPVVPVLPPENDVTSLLPGPNSVLAHVDEWSAAAATTPGALVVLGLLRRDDHLPTPTSTLAAATAVVARSLRGDDWLGRWGDGEFGVLLPVPADAAETAAARVTTALTDLGIPGLSACAGVVALDPEVPARETMRRATLSLRTARGTGPGSVVRHRG</sequence>
<comment type="caution">
    <text evidence="2">The sequence shown here is derived from an EMBL/GenBank/DDBJ whole genome shotgun (WGS) entry which is preliminary data.</text>
</comment>
<dbReference type="AlphaFoldDB" id="A0A7K3W329"/>
<accession>A0A7K3W329</accession>
<evidence type="ECO:0000259" key="1">
    <source>
        <dbReference type="PROSITE" id="PS50887"/>
    </source>
</evidence>
<organism evidence="2 3">
    <name type="scientific">Geodermatophilus sabuli</name>
    <dbReference type="NCBI Taxonomy" id="1564158"/>
    <lineage>
        <taxon>Bacteria</taxon>
        <taxon>Bacillati</taxon>
        <taxon>Actinomycetota</taxon>
        <taxon>Actinomycetes</taxon>
        <taxon>Geodermatophilales</taxon>
        <taxon>Geodermatophilaceae</taxon>
        <taxon>Geodermatophilus</taxon>
    </lineage>
</organism>
<keyword evidence="3" id="KW-1185">Reference proteome</keyword>
<feature type="domain" description="GGDEF" evidence="1">
    <location>
        <begin position="49"/>
        <end position="166"/>
    </location>
</feature>
<proteinExistence type="predicted"/>